<evidence type="ECO:0000313" key="1">
    <source>
        <dbReference type="EMBL" id="KAH1097925.1"/>
    </source>
</evidence>
<dbReference type="EMBL" id="JAIQCV010000005">
    <property type="protein sequence ID" value="KAH1097925.1"/>
    <property type="molecule type" value="Genomic_DNA"/>
</dbReference>
<dbReference type="OrthoDB" id="1297232at2759"/>
<accession>A0A9D4A9B4</accession>
<evidence type="ECO:0000313" key="2">
    <source>
        <dbReference type="Proteomes" id="UP000828251"/>
    </source>
</evidence>
<sequence>MGRCSSIWNLKKGELEQAAGKNKNSRTRQGREVLLLFDITDRKKDGSQMTSEAGEIMEKLKEKKAEYVASTDSFANFGDIDDRIINEVVGLERYGWVRFQGSGVNLTQYFGSSSHQYMPSGSQSQAKVLRLRD</sequence>
<dbReference type="Proteomes" id="UP000828251">
    <property type="component" value="Unassembled WGS sequence"/>
</dbReference>
<gene>
    <name evidence="1" type="ORF">J1N35_014846</name>
</gene>
<name>A0A9D4A9B4_9ROSI</name>
<dbReference type="AlphaFoldDB" id="A0A9D4A9B4"/>
<comment type="caution">
    <text evidence="1">The sequence shown here is derived from an EMBL/GenBank/DDBJ whole genome shotgun (WGS) entry which is preliminary data.</text>
</comment>
<reference evidence="1 2" key="1">
    <citation type="journal article" date="2021" name="Plant Biotechnol. J.">
        <title>Multi-omics assisted identification of the key and species-specific regulatory components of drought-tolerant mechanisms in Gossypium stocksii.</title>
        <authorList>
            <person name="Yu D."/>
            <person name="Ke L."/>
            <person name="Zhang D."/>
            <person name="Wu Y."/>
            <person name="Sun Y."/>
            <person name="Mei J."/>
            <person name="Sun J."/>
            <person name="Sun Y."/>
        </authorList>
    </citation>
    <scope>NUCLEOTIDE SEQUENCE [LARGE SCALE GENOMIC DNA]</scope>
    <source>
        <strain evidence="2">cv. E1</strain>
        <tissue evidence="1">Leaf</tissue>
    </source>
</reference>
<protein>
    <submittedName>
        <fullName evidence="1">Uncharacterized protein</fullName>
    </submittedName>
</protein>
<keyword evidence="2" id="KW-1185">Reference proteome</keyword>
<organism evidence="1 2">
    <name type="scientific">Gossypium stocksii</name>
    <dbReference type="NCBI Taxonomy" id="47602"/>
    <lineage>
        <taxon>Eukaryota</taxon>
        <taxon>Viridiplantae</taxon>
        <taxon>Streptophyta</taxon>
        <taxon>Embryophyta</taxon>
        <taxon>Tracheophyta</taxon>
        <taxon>Spermatophyta</taxon>
        <taxon>Magnoliopsida</taxon>
        <taxon>eudicotyledons</taxon>
        <taxon>Gunneridae</taxon>
        <taxon>Pentapetalae</taxon>
        <taxon>rosids</taxon>
        <taxon>malvids</taxon>
        <taxon>Malvales</taxon>
        <taxon>Malvaceae</taxon>
        <taxon>Malvoideae</taxon>
        <taxon>Gossypium</taxon>
    </lineage>
</organism>
<proteinExistence type="predicted"/>